<dbReference type="AlphaFoldDB" id="A0A1Z5KL01"/>
<evidence type="ECO:0000259" key="2">
    <source>
        <dbReference type="PROSITE" id="PS50053"/>
    </source>
</evidence>
<dbReference type="SUPFAM" id="SSF57850">
    <property type="entry name" value="RING/U-box"/>
    <property type="match status" value="1"/>
</dbReference>
<feature type="domain" description="Ubiquitin-like" evidence="2">
    <location>
        <begin position="1"/>
        <end position="76"/>
    </location>
</feature>
<dbReference type="Proteomes" id="UP000198406">
    <property type="component" value="Unassembled WGS sequence"/>
</dbReference>
<dbReference type="PROSITE" id="PS50053">
    <property type="entry name" value="UBIQUITIN_2"/>
    <property type="match status" value="1"/>
</dbReference>
<protein>
    <recommendedName>
        <fullName evidence="6">RING-type E3 ubiquitin transferase</fullName>
    </recommendedName>
</protein>
<dbReference type="PANTHER" id="PTHR10666">
    <property type="entry name" value="UBIQUITIN"/>
    <property type="match status" value="1"/>
</dbReference>
<sequence length="373" mass="41797">MQIYVKTLIGKTVAISVKSRDTIETAKRLLAEREGVPEDQQRLIFAGMQLEDGRTFAAYKIRAKSTLHLALRLRGMISTFTYNDPSNPLIRYLMLTDEQRANEPVPLDLLREKAAREGADPYSTFRYQENAGILTADQCELICSFLDYMWEATETDDAPNRVDMRLVVPDEQFEQLLEPFLQEDTPNSVLTKLQRTFRQSGGGSKVALRMTKGPTNACINFHCDGGYATRTSQIALNDPSEYVGGRLVFFVNDVLHVLERPAGSLVQHPRQVLHGVTCLTSGTRKSLFVVDRFNGLGEGGVVEVSSDQVDGFQRWKENADFTVSKCVVCHSRRSCQVLIPCGHLCLCDACVASVSTECPICRGRIQIKQRVFF</sequence>
<dbReference type="InterPro" id="IPR001841">
    <property type="entry name" value="Znf_RING"/>
</dbReference>
<dbReference type="PRINTS" id="PR00348">
    <property type="entry name" value="UBIQUITIN"/>
</dbReference>
<dbReference type="Gene3D" id="2.60.120.620">
    <property type="entry name" value="q2cbj1_9rhob like domain"/>
    <property type="match status" value="1"/>
</dbReference>
<dbReference type="InParanoid" id="A0A1Z5KL01"/>
<comment type="caution">
    <text evidence="4">The sequence shown here is derived from an EMBL/GenBank/DDBJ whole genome shotgun (WGS) entry which is preliminary data.</text>
</comment>
<keyword evidence="5" id="KW-1185">Reference proteome</keyword>
<keyword evidence="1" id="KW-0862">Zinc</keyword>
<keyword evidence="1" id="KW-0863">Zinc-finger</keyword>
<dbReference type="InterPro" id="IPR013083">
    <property type="entry name" value="Znf_RING/FYVE/PHD"/>
</dbReference>
<reference evidence="4 5" key="1">
    <citation type="journal article" date="2015" name="Plant Cell">
        <title>Oil accumulation by the oleaginous diatom Fistulifera solaris as revealed by the genome and transcriptome.</title>
        <authorList>
            <person name="Tanaka T."/>
            <person name="Maeda Y."/>
            <person name="Veluchamy A."/>
            <person name="Tanaka M."/>
            <person name="Abida H."/>
            <person name="Marechal E."/>
            <person name="Bowler C."/>
            <person name="Muto M."/>
            <person name="Sunaga Y."/>
            <person name="Tanaka M."/>
            <person name="Yoshino T."/>
            <person name="Taniguchi T."/>
            <person name="Fukuda Y."/>
            <person name="Nemoto M."/>
            <person name="Matsumoto M."/>
            <person name="Wong P.S."/>
            <person name="Aburatani S."/>
            <person name="Fujibuchi W."/>
        </authorList>
    </citation>
    <scope>NUCLEOTIDE SEQUENCE [LARGE SCALE GENOMIC DNA]</scope>
    <source>
        <strain evidence="4 5">JPCC DA0580</strain>
    </source>
</reference>
<dbReference type="SMART" id="SM00213">
    <property type="entry name" value="UBQ"/>
    <property type="match status" value="1"/>
</dbReference>
<gene>
    <name evidence="4" type="ORF">FisN_2Hh298</name>
</gene>
<dbReference type="Pfam" id="PF00240">
    <property type="entry name" value="ubiquitin"/>
    <property type="match status" value="1"/>
</dbReference>
<evidence type="ECO:0000256" key="1">
    <source>
        <dbReference type="PROSITE-ProRule" id="PRU00175"/>
    </source>
</evidence>
<dbReference type="InterPro" id="IPR029071">
    <property type="entry name" value="Ubiquitin-like_domsf"/>
</dbReference>
<dbReference type="PROSITE" id="PS00299">
    <property type="entry name" value="UBIQUITIN_1"/>
    <property type="match status" value="1"/>
</dbReference>
<dbReference type="EMBL" id="BDSP01000251">
    <property type="protein sequence ID" value="GAX26752.1"/>
    <property type="molecule type" value="Genomic_DNA"/>
</dbReference>
<organism evidence="4 5">
    <name type="scientific">Fistulifera solaris</name>
    <name type="common">Oleaginous diatom</name>
    <dbReference type="NCBI Taxonomy" id="1519565"/>
    <lineage>
        <taxon>Eukaryota</taxon>
        <taxon>Sar</taxon>
        <taxon>Stramenopiles</taxon>
        <taxon>Ochrophyta</taxon>
        <taxon>Bacillariophyta</taxon>
        <taxon>Bacillariophyceae</taxon>
        <taxon>Bacillariophycidae</taxon>
        <taxon>Naviculales</taxon>
        <taxon>Naviculaceae</taxon>
        <taxon>Fistulifera</taxon>
    </lineage>
</organism>
<name>A0A1Z5KL01_FISSO</name>
<evidence type="ECO:0000313" key="5">
    <source>
        <dbReference type="Proteomes" id="UP000198406"/>
    </source>
</evidence>
<dbReference type="InterPro" id="IPR019954">
    <property type="entry name" value="Ubiquitin_CS"/>
</dbReference>
<evidence type="ECO:0000259" key="3">
    <source>
        <dbReference type="PROSITE" id="PS50089"/>
    </source>
</evidence>
<dbReference type="FunFam" id="3.10.20.90:FF:000160">
    <property type="entry name" value="Polyubiquitin-C"/>
    <property type="match status" value="1"/>
</dbReference>
<dbReference type="InterPro" id="IPR050158">
    <property type="entry name" value="Ubiquitin_ubiquitin-like"/>
</dbReference>
<accession>A0A1Z5KL01</accession>
<keyword evidence="1" id="KW-0479">Metal-binding</keyword>
<evidence type="ECO:0000313" key="4">
    <source>
        <dbReference type="EMBL" id="GAX26752.1"/>
    </source>
</evidence>
<dbReference type="CDD" id="cd16649">
    <property type="entry name" value="mRING-HC-C3HC5_CGRF1-like"/>
    <property type="match status" value="1"/>
</dbReference>
<dbReference type="PROSITE" id="PS50089">
    <property type="entry name" value="ZF_RING_2"/>
    <property type="match status" value="1"/>
</dbReference>
<dbReference type="InterPro" id="IPR000626">
    <property type="entry name" value="Ubiquitin-like_dom"/>
</dbReference>
<feature type="domain" description="RING-type" evidence="3">
    <location>
        <begin position="326"/>
        <end position="362"/>
    </location>
</feature>
<evidence type="ECO:0008006" key="6">
    <source>
        <dbReference type="Google" id="ProtNLM"/>
    </source>
</evidence>
<proteinExistence type="predicted"/>
<dbReference type="Pfam" id="PF13920">
    <property type="entry name" value="zf-C3HC4_3"/>
    <property type="match status" value="1"/>
</dbReference>
<dbReference type="Gene3D" id="3.30.40.10">
    <property type="entry name" value="Zinc/RING finger domain, C3HC4 (zinc finger)"/>
    <property type="match status" value="1"/>
</dbReference>
<dbReference type="GO" id="GO:0008270">
    <property type="term" value="F:zinc ion binding"/>
    <property type="evidence" value="ECO:0007669"/>
    <property type="project" value="UniProtKB-KW"/>
</dbReference>
<dbReference type="InterPro" id="IPR019956">
    <property type="entry name" value="Ubiquitin_dom"/>
</dbReference>
<dbReference type="Gene3D" id="3.10.20.90">
    <property type="entry name" value="Phosphatidylinositol 3-kinase Catalytic Subunit, Chain A, domain 1"/>
    <property type="match status" value="1"/>
</dbReference>
<dbReference type="SUPFAM" id="SSF54236">
    <property type="entry name" value="Ubiquitin-like"/>
    <property type="match status" value="1"/>
</dbReference>
<dbReference type="OrthoDB" id="43041at2759"/>